<comment type="caution">
    <text evidence="1">The sequence shown here is derived from an EMBL/GenBank/DDBJ whole genome shotgun (WGS) entry which is preliminary data.</text>
</comment>
<proteinExistence type="predicted"/>
<dbReference type="EMBL" id="RIAS01000002">
    <property type="protein sequence ID" value="KAA8783306.1"/>
    <property type="molecule type" value="Genomic_DNA"/>
</dbReference>
<dbReference type="RefSeq" id="WP_151458051.1">
    <property type="nucleotide sequence ID" value="NZ_RIAS01000002.1"/>
</dbReference>
<gene>
    <name evidence="1" type="ORF">EC604_05520</name>
</gene>
<accession>A0A5M9WNX6</accession>
<sequence>MYRPVNRAGLFDAVKLSLHFDPVSTRSVGKRGNPELPHGCCNMRAAFTFTAEGGEMNVSIRHEMNSETSNKMNNEQSHEISNGVSEIRISEIRLSTRIKKTLKQKLATLIPAWEGRVQDIPASGEVLSGPCAVIAFAEEVPKSTWAGYRRIIKISPYARSEDGGAEQVEAWSAELIAGLHQVRLEDEQGEAFTCLYLGSTDSDRVDSGSGMVTRSLRFGVYVPEPQGAAGNNPVTGDPWLVALQLWTANKLGSNWSVYANSWPGGYRMPSVLWRLSGYSTAVAGTSALEVRKQWIGHVLTDDTGLTDQAASHLVQQLALQSRIPMTPLDNEEAGANAMGESHTRYVTVDEVTADLQADAYLNGQIRLTLTQRIRRPVTSAPLMREIHHNKGIE</sequence>
<dbReference type="OrthoDB" id="1679953at2"/>
<reference evidence="1 2" key="1">
    <citation type="journal article" date="2019" name="J. Ind. Microbiol. Biotechnol.">
        <title>Paenibacillus amylolyticus 27C64 has a diverse set of carbohydrate-active enzymes and complete pectin deconstruction system.</title>
        <authorList>
            <person name="Keggi C."/>
            <person name="Doran-Peterson J."/>
        </authorList>
    </citation>
    <scope>NUCLEOTIDE SEQUENCE [LARGE SCALE GENOMIC DNA]</scope>
    <source>
        <strain evidence="1 2">27C64</strain>
    </source>
</reference>
<evidence type="ECO:0000313" key="2">
    <source>
        <dbReference type="Proteomes" id="UP000323664"/>
    </source>
</evidence>
<evidence type="ECO:0000313" key="1">
    <source>
        <dbReference type="EMBL" id="KAA8783306.1"/>
    </source>
</evidence>
<protein>
    <submittedName>
        <fullName evidence="1">Uncharacterized protein</fullName>
    </submittedName>
</protein>
<dbReference type="AlphaFoldDB" id="A0A5M9WNX6"/>
<name>A0A5M9WNX6_PAEAM</name>
<dbReference type="Proteomes" id="UP000323664">
    <property type="component" value="Unassembled WGS sequence"/>
</dbReference>
<organism evidence="1 2">
    <name type="scientific">Paenibacillus amylolyticus</name>
    <dbReference type="NCBI Taxonomy" id="1451"/>
    <lineage>
        <taxon>Bacteria</taxon>
        <taxon>Bacillati</taxon>
        <taxon>Bacillota</taxon>
        <taxon>Bacilli</taxon>
        <taxon>Bacillales</taxon>
        <taxon>Paenibacillaceae</taxon>
        <taxon>Paenibacillus</taxon>
    </lineage>
</organism>